<keyword evidence="3" id="KW-0479">Metal-binding</keyword>
<dbReference type="Gene3D" id="3.40.830.10">
    <property type="entry name" value="LigB-like"/>
    <property type="match status" value="1"/>
</dbReference>
<reference evidence="7 8" key="1">
    <citation type="submission" date="2017-08" db="EMBL/GenBank/DDBJ databases">
        <title>Halomonas alkalisoli sp. nov., isolated from saline alkaline soil.</title>
        <authorList>
            <person name="Wang D."/>
            <person name="Zhang G."/>
        </authorList>
    </citation>
    <scope>NUCLEOTIDE SEQUENCE [LARGE SCALE GENOMIC DNA]</scope>
    <source>
        <strain evidence="7 8">WRN001</strain>
    </source>
</reference>
<comment type="similarity">
    <text evidence="2">Belongs to the DODA-type extradiol aromatic ring-opening dioxygenase family.</text>
</comment>
<dbReference type="PANTHER" id="PTHR30096:SF0">
    <property type="entry name" value="4,5-DOPA DIOXYGENASE EXTRADIOL-LIKE PROTEIN"/>
    <property type="match status" value="1"/>
</dbReference>
<keyword evidence="7" id="KW-0223">Dioxygenase</keyword>
<comment type="caution">
    <text evidence="7">The sequence shown here is derived from an EMBL/GenBank/DDBJ whole genome shotgun (WGS) entry which is preliminary data.</text>
</comment>
<accession>A0A2A2EXP5</accession>
<dbReference type="PANTHER" id="PTHR30096">
    <property type="entry name" value="4,5-DOPA DIOXYGENASE EXTRADIOL-LIKE PROTEIN"/>
    <property type="match status" value="1"/>
</dbReference>
<dbReference type="Pfam" id="PF02900">
    <property type="entry name" value="LigB"/>
    <property type="match status" value="1"/>
</dbReference>
<keyword evidence="4" id="KW-0862">Zinc</keyword>
<name>A0A2A2EXP5_9GAMM</name>
<comment type="cofactor">
    <cofactor evidence="1">
        <name>Zn(2+)</name>
        <dbReference type="ChEBI" id="CHEBI:29105"/>
    </cofactor>
</comment>
<evidence type="ECO:0000256" key="2">
    <source>
        <dbReference type="ARBA" id="ARBA00007581"/>
    </source>
</evidence>
<evidence type="ECO:0000313" key="8">
    <source>
        <dbReference type="Proteomes" id="UP000217771"/>
    </source>
</evidence>
<proteinExistence type="inferred from homology"/>
<organism evidence="7 8">
    <name type="scientific">Halomonas salipaludis</name>
    <dbReference type="NCBI Taxonomy" id="2032625"/>
    <lineage>
        <taxon>Bacteria</taxon>
        <taxon>Pseudomonadati</taxon>
        <taxon>Pseudomonadota</taxon>
        <taxon>Gammaproteobacteria</taxon>
        <taxon>Oceanospirillales</taxon>
        <taxon>Halomonadaceae</taxon>
        <taxon>Halomonas</taxon>
    </lineage>
</organism>
<evidence type="ECO:0000256" key="5">
    <source>
        <dbReference type="ARBA" id="ARBA00023002"/>
    </source>
</evidence>
<evidence type="ECO:0000256" key="1">
    <source>
        <dbReference type="ARBA" id="ARBA00001947"/>
    </source>
</evidence>
<evidence type="ECO:0000256" key="4">
    <source>
        <dbReference type="ARBA" id="ARBA00022833"/>
    </source>
</evidence>
<dbReference type="EMBL" id="NSKB01000002">
    <property type="protein sequence ID" value="PAU77936.1"/>
    <property type="molecule type" value="Genomic_DNA"/>
</dbReference>
<dbReference type="GO" id="GO:0008270">
    <property type="term" value="F:zinc ion binding"/>
    <property type="evidence" value="ECO:0007669"/>
    <property type="project" value="InterPro"/>
</dbReference>
<dbReference type="OrthoDB" id="9790889at2"/>
<evidence type="ECO:0000259" key="6">
    <source>
        <dbReference type="Pfam" id="PF02900"/>
    </source>
</evidence>
<dbReference type="PIRSF" id="PIRSF006157">
    <property type="entry name" value="Doxgns_DODA"/>
    <property type="match status" value="1"/>
</dbReference>
<evidence type="ECO:0000256" key="3">
    <source>
        <dbReference type="ARBA" id="ARBA00022723"/>
    </source>
</evidence>
<evidence type="ECO:0000313" key="7">
    <source>
        <dbReference type="EMBL" id="PAU77936.1"/>
    </source>
</evidence>
<sequence length="297" mass="32108">MANGAFAIHRLSRRHRQRSLGVDSSNALEARMQPSLFISHGSPALVITDHPARDFLVALGQRLPRPQGALVISAHFETPGVTLGSAMAPATLHDFYGFPDSLYQLRYPAPGMPDTARQLADTLQGHGIAASLDPERPLDHGIWSPLSLVWPKAEVPLLPVSVPMAMTAQQQLEVARRLGEFADAHGLWLIGSGAATHNLGDRRAEGSPPDAWALAFHDWACEVAERGDLAALADWQRQAPQARHAHPTPEHFLPLLMVVGAMQGEPLRALHQSFSFGNLSMLTLASQALADQWSASA</sequence>
<keyword evidence="5" id="KW-0560">Oxidoreductase</keyword>
<dbReference type="AlphaFoldDB" id="A0A2A2EXP5"/>
<protein>
    <submittedName>
        <fullName evidence="7">Dioxygenase</fullName>
    </submittedName>
</protein>
<feature type="domain" description="Extradiol ring-cleavage dioxygenase class III enzyme subunit B" evidence="6">
    <location>
        <begin position="36"/>
        <end position="275"/>
    </location>
</feature>
<dbReference type="SUPFAM" id="SSF53213">
    <property type="entry name" value="LigB-like"/>
    <property type="match status" value="1"/>
</dbReference>
<gene>
    <name evidence="7" type="ORF">CK498_04135</name>
</gene>
<dbReference type="GO" id="GO:0016702">
    <property type="term" value="F:oxidoreductase activity, acting on single donors with incorporation of molecular oxygen, incorporation of two atoms of oxygen"/>
    <property type="evidence" value="ECO:0007669"/>
    <property type="project" value="UniProtKB-ARBA"/>
</dbReference>
<dbReference type="CDD" id="cd07363">
    <property type="entry name" value="45_DOPA_Dioxygenase"/>
    <property type="match status" value="1"/>
</dbReference>
<dbReference type="GO" id="GO:0008198">
    <property type="term" value="F:ferrous iron binding"/>
    <property type="evidence" value="ECO:0007669"/>
    <property type="project" value="InterPro"/>
</dbReference>
<dbReference type="InterPro" id="IPR014436">
    <property type="entry name" value="Extradiol_dOase_DODA"/>
</dbReference>
<keyword evidence="8" id="KW-1185">Reference proteome</keyword>
<dbReference type="InterPro" id="IPR004183">
    <property type="entry name" value="Xdiol_dOase_suB"/>
</dbReference>
<dbReference type="Proteomes" id="UP000217771">
    <property type="component" value="Unassembled WGS sequence"/>
</dbReference>